<dbReference type="CDD" id="cd03806">
    <property type="entry name" value="GT4_ALG11-like"/>
    <property type="match status" value="1"/>
</dbReference>
<evidence type="ECO:0000256" key="8">
    <source>
        <dbReference type="ARBA" id="ARBA00022692"/>
    </source>
</evidence>
<reference evidence="18" key="1">
    <citation type="submission" date="2025-08" db="UniProtKB">
        <authorList>
            <consortium name="RefSeq"/>
        </authorList>
    </citation>
    <scope>IDENTIFICATION</scope>
    <source>
        <tissue evidence="18">Thorax and Abdomen</tissue>
    </source>
</reference>
<evidence type="ECO:0000256" key="9">
    <source>
        <dbReference type="ARBA" id="ARBA00022824"/>
    </source>
</evidence>
<comment type="catalytic activity">
    <reaction evidence="12 14">
        <text>an alpha-D-Man-(1-&gt;3)-[alpha-D-Man-(1-&gt;6)]-beta-D-Man-(1-&gt;4)-beta-D-GlcNAc-(1-&gt;4)-alpha-D-GlcNAc-diphospho-di-trans,poly-cis-dolichol + 2 GDP-alpha-D-mannose = an alpha-D-Man-(1-&gt;2)-alpha-D-Man-(1-&gt;2)-alpha-D-Man-(1-&gt;3)-[alpha-D-Man-(1-&gt;6)]-beta-D-Man-(1-&gt;4)-beta-D-GlcNAc-(1-&gt;4)-alpha-D-GlcNAc-diphospho-di-trans,poly-cis-dolichol + 2 GDP + 2 H(+)</text>
        <dbReference type="Rhea" id="RHEA:29523"/>
        <dbReference type="Rhea" id="RHEA-COMP:19515"/>
        <dbReference type="Rhea" id="RHEA-COMP:19516"/>
        <dbReference type="ChEBI" id="CHEBI:15378"/>
        <dbReference type="ChEBI" id="CHEBI:57527"/>
        <dbReference type="ChEBI" id="CHEBI:58189"/>
        <dbReference type="ChEBI" id="CHEBI:132511"/>
        <dbReference type="ChEBI" id="CHEBI:132515"/>
        <dbReference type="EC" id="2.4.1.131"/>
    </reaction>
    <physiologicalReaction direction="left-to-right" evidence="12 14">
        <dbReference type="Rhea" id="RHEA:29524"/>
    </physiologicalReaction>
</comment>
<dbReference type="GO" id="GO:0005789">
    <property type="term" value="C:endoplasmic reticulum membrane"/>
    <property type="evidence" value="ECO:0007669"/>
    <property type="project" value="UniProtKB-SubCell"/>
</dbReference>
<dbReference type="SUPFAM" id="SSF53756">
    <property type="entry name" value="UDP-Glycosyltransferase/glycogen phosphorylase"/>
    <property type="match status" value="1"/>
</dbReference>
<evidence type="ECO:0000256" key="1">
    <source>
        <dbReference type="ARBA" id="ARBA00004389"/>
    </source>
</evidence>
<dbReference type="GeneID" id="107224525"/>
<accession>A0A6J0C0K2</accession>
<dbReference type="FunCoup" id="A0A6J0C0K2">
    <property type="interactions" value="1631"/>
</dbReference>
<keyword evidence="11 14" id="KW-0472">Membrane</keyword>
<keyword evidence="17" id="KW-1185">Reference proteome</keyword>
<comment type="pathway">
    <text evidence="2 14">Protein modification; protein glycosylation.</text>
</comment>
<keyword evidence="7 14" id="KW-0808">Transferase</keyword>
<keyword evidence="8 14" id="KW-0812">Transmembrane</keyword>
<name>A0A6J0C0K2_NEOLC</name>
<dbReference type="Gene3D" id="3.40.50.2000">
    <property type="entry name" value="Glycogen Phosphorylase B"/>
    <property type="match status" value="1"/>
</dbReference>
<dbReference type="InterPro" id="IPR038013">
    <property type="entry name" value="ALG11"/>
</dbReference>
<dbReference type="PANTHER" id="PTHR45919">
    <property type="entry name" value="GDP-MAN:MAN(3)GLCNAC(2)-PP-DOL ALPHA-1,2-MANNOSYLTRANSFERASE"/>
    <property type="match status" value="1"/>
</dbReference>
<evidence type="ECO:0000256" key="5">
    <source>
        <dbReference type="ARBA" id="ARBA00022018"/>
    </source>
</evidence>
<dbReference type="RefSeq" id="XP_015520095.2">
    <property type="nucleotide sequence ID" value="XM_015664609.2"/>
</dbReference>
<evidence type="ECO:0000259" key="16">
    <source>
        <dbReference type="Pfam" id="PF15924"/>
    </source>
</evidence>
<evidence type="ECO:0000313" key="17">
    <source>
        <dbReference type="Proteomes" id="UP000829291"/>
    </source>
</evidence>
<proteinExistence type="inferred from homology"/>
<dbReference type="OrthoDB" id="2276068at2759"/>
<evidence type="ECO:0000256" key="11">
    <source>
        <dbReference type="ARBA" id="ARBA00023136"/>
    </source>
</evidence>
<feature type="transmembrane region" description="Helical" evidence="14">
    <location>
        <begin position="16"/>
        <end position="43"/>
    </location>
</feature>
<keyword evidence="6 14" id="KW-0328">Glycosyltransferase</keyword>
<dbReference type="KEGG" id="nlo:107224525"/>
<dbReference type="AlphaFoldDB" id="A0A6J0C0K2"/>
<feature type="domain" description="Glycosyl transferase family 1" evidence="15">
    <location>
        <begin position="295"/>
        <end position="461"/>
    </location>
</feature>
<evidence type="ECO:0000256" key="6">
    <source>
        <dbReference type="ARBA" id="ARBA00022676"/>
    </source>
</evidence>
<evidence type="ECO:0000256" key="4">
    <source>
        <dbReference type="ARBA" id="ARBA00012645"/>
    </source>
</evidence>
<evidence type="ECO:0000256" key="10">
    <source>
        <dbReference type="ARBA" id="ARBA00022989"/>
    </source>
</evidence>
<dbReference type="InParanoid" id="A0A6J0C0K2"/>
<dbReference type="GO" id="GO:0006487">
    <property type="term" value="P:protein N-linked glycosylation"/>
    <property type="evidence" value="ECO:0007669"/>
    <property type="project" value="TreeGrafter"/>
</dbReference>
<comment type="similarity">
    <text evidence="3 14">Belongs to the glycosyltransferase group 1 family. Glycosyltransferase 4 subfamily.</text>
</comment>
<evidence type="ECO:0000313" key="18">
    <source>
        <dbReference type="RefSeq" id="XP_015520095.2"/>
    </source>
</evidence>
<dbReference type="GO" id="GO:0004377">
    <property type="term" value="F:GDP-Man:Man(3)GlcNAc(2)-PP-Dol alpha-1,2-mannosyltransferase activity"/>
    <property type="evidence" value="ECO:0007669"/>
    <property type="project" value="UniProtKB-UniRule"/>
</dbReference>
<keyword evidence="10 14" id="KW-1133">Transmembrane helix</keyword>
<evidence type="ECO:0000256" key="12">
    <source>
        <dbReference type="ARBA" id="ARBA00045065"/>
    </source>
</evidence>
<evidence type="ECO:0000256" key="3">
    <source>
        <dbReference type="ARBA" id="ARBA00009481"/>
    </source>
</evidence>
<dbReference type="UniPathway" id="UPA00378"/>
<evidence type="ECO:0000256" key="14">
    <source>
        <dbReference type="RuleBase" id="RU367051"/>
    </source>
</evidence>
<feature type="domain" description="ALG11 mannosyltransferase N-terminal" evidence="16">
    <location>
        <begin position="55"/>
        <end position="261"/>
    </location>
</feature>
<organism evidence="18">
    <name type="scientific">Neodiprion lecontei</name>
    <name type="common">Redheaded pine sawfly</name>
    <dbReference type="NCBI Taxonomy" id="441921"/>
    <lineage>
        <taxon>Eukaryota</taxon>
        <taxon>Metazoa</taxon>
        <taxon>Ecdysozoa</taxon>
        <taxon>Arthropoda</taxon>
        <taxon>Hexapoda</taxon>
        <taxon>Insecta</taxon>
        <taxon>Pterygota</taxon>
        <taxon>Neoptera</taxon>
        <taxon>Endopterygota</taxon>
        <taxon>Hymenoptera</taxon>
        <taxon>Tenthredinoidea</taxon>
        <taxon>Diprionidae</taxon>
        <taxon>Diprioninae</taxon>
        <taxon>Neodiprion</taxon>
    </lineage>
</organism>
<comment type="subcellular location">
    <subcellularLocation>
        <location evidence="1">Endoplasmic reticulum membrane</location>
        <topology evidence="1">Single-pass membrane protein</topology>
    </subcellularLocation>
</comment>
<dbReference type="Pfam" id="PF00534">
    <property type="entry name" value="Glycos_transf_1"/>
    <property type="match status" value="1"/>
</dbReference>
<sequence length="489" mass="55393">MGLFCISCSIISTLKVLLFIGVATFIGGLIVLPILIIYVRIHFAKNRAGRLRKETVVGFFHPYCNAGGGGERVLWAAIKSIQTKYPSVHIAVYTGDLDAEAEQIIKKAEKGFNIQLKPGIEFIYLHKRKWVEAAPYPYFTLLGQSLGSVWLGLEALNSLQPDIYIDTMGYAFTYPLFKYIGGCQVGCYTHYPTISTDMLRHVYRRVVSHNNRRIIARNPFLSAAKIAYYKLFAAIYGLVGRCAETVMVNSTWTEEHINAIWNCPFKTHRVYPPCDVEHLTKLPLLTMEDKNGIIKIVSVGQFRPEKDHPLQLRALYELRSIVSEELWERIRLVFIGSCRNADDEARVKDMQDLAKHLALDENVEFKLNVPYPELVRELQEGTIGIHAMWNEHFGIGIVECMAAGLIMVAHASGGPKADIIETQRGSQTGFLAENEKEYAKVMAYIMSMHAKDRDQIRTAARASVNRFSGENFEKGFLRAVEPFFRSKQE</sequence>
<comment type="function">
    <text evidence="13">GDP-Man:Man(3)GlcNAc(2)-PP-Dol alpha-1,2-mannosyltransferase that operates in the biosynthetic pathway of dolichol-linked oligosaccharides, the glycan precursors employed in protein asparagine (N)-glycosylation. The assembly of dolichol-linked oligosaccharides begins on the cytosolic side of the endoplasmic reticulum membrane and finishes in its lumen. The sequential addition of sugars to dolichol pyrophosphate produces dolichol-linked oligosaccharides containing fourteen sugars, including two GlcNAcs, nine mannoses and three glucoses. Once assembled, the oligosaccharide is transferred from the lipid to nascent proteins by oligosaccharyltransferases. Catalyzes, on the cytoplasmic face of the endoplasmic reticulum, the addition of the fourth and fifth mannose residues to the dolichol-linked oligosaccharide chain, to produce Man(5)GlcNAc(2)-PP-dolichol core oligosaccharide. Man(5)GlcNAc(2)-PP-dolichol is a substrate for ALG3, the following enzyme in the biosynthetic pathway.</text>
</comment>
<dbReference type="Pfam" id="PF15924">
    <property type="entry name" value="ALG11_N"/>
    <property type="match status" value="1"/>
</dbReference>
<evidence type="ECO:0000256" key="13">
    <source>
        <dbReference type="ARBA" id="ARBA00045128"/>
    </source>
</evidence>
<dbReference type="InterPro" id="IPR031814">
    <property type="entry name" value="ALG11_N"/>
</dbReference>
<dbReference type="Proteomes" id="UP000829291">
    <property type="component" value="Chromosome 4"/>
</dbReference>
<evidence type="ECO:0000256" key="7">
    <source>
        <dbReference type="ARBA" id="ARBA00022679"/>
    </source>
</evidence>
<keyword evidence="9 14" id="KW-0256">Endoplasmic reticulum</keyword>
<dbReference type="EC" id="2.4.1.131" evidence="4 14"/>
<evidence type="ECO:0000259" key="15">
    <source>
        <dbReference type="Pfam" id="PF00534"/>
    </source>
</evidence>
<protein>
    <recommendedName>
        <fullName evidence="5 14">GDP-Man:Man(3)GlcNAc(2)-PP-Dol alpha-1,2-mannosyltransferase</fullName>
        <ecNumber evidence="4 14">2.4.1.131</ecNumber>
    </recommendedName>
</protein>
<dbReference type="PANTHER" id="PTHR45919:SF1">
    <property type="entry name" value="GDP-MAN:MAN(3)GLCNAC(2)-PP-DOL ALPHA-1,2-MANNOSYLTRANSFERASE"/>
    <property type="match status" value="1"/>
</dbReference>
<evidence type="ECO:0000256" key="2">
    <source>
        <dbReference type="ARBA" id="ARBA00004922"/>
    </source>
</evidence>
<gene>
    <name evidence="18" type="primary">LOC107224525</name>
</gene>
<dbReference type="InterPro" id="IPR001296">
    <property type="entry name" value="Glyco_trans_1"/>
</dbReference>